<feature type="compositionally biased region" description="Basic and acidic residues" evidence="1">
    <location>
        <begin position="251"/>
        <end position="261"/>
    </location>
</feature>
<dbReference type="HOGENOM" id="CLU_1065200_0_0_5"/>
<evidence type="ECO:0000313" key="2">
    <source>
        <dbReference type="EMBL" id="EKU74605.1"/>
    </source>
</evidence>
<reference evidence="2 3" key="1">
    <citation type="submission" date="2012-09" db="EMBL/GenBank/DDBJ databases">
        <title>The Genome Sequence of Sphingobium yanoikuyae ATCC 51230.</title>
        <authorList>
            <consortium name="The Broad Institute Genome Sequencing Platform"/>
            <person name="Earl A."/>
            <person name="Ward D."/>
            <person name="Feldgarden M."/>
            <person name="Gevers D."/>
            <person name="Huys G."/>
            <person name="Walker B."/>
            <person name="Young S.K."/>
            <person name="Zeng Q."/>
            <person name="Gargeya S."/>
            <person name="Fitzgerald M."/>
            <person name="Haas B."/>
            <person name="Abouelleil A."/>
            <person name="Alvarado L."/>
            <person name="Arachchi H.M."/>
            <person name="Berlin A.M."/>
            <person name="Chapman S.B."/>
            <person name="Goldberg J."/>
            <person name="Griggs A."/>
            <person name="Gujja S."/>
            <person name="Hansen M."/>
            <person name="Howarth C."/>
            <person name="Imamovic A."/>
            <person name="Larimer J."/>
            <person name="McCowen C."/>
            <person name="Montmayeur A."/>
            <person name="Murphy C."/>
            <person name="Neiman D."/>
            <person name="Pearson M."/>
            <person name="Priest M."/>
            <person name="Roberts A."/>
            <person name="Saif S."/>
            <person name="Shea T."/>
            <person name="Sisk P."/>
            <person name="Sykes S."/>
            <person name="Wortman J."/>
            <person name="Nusbaum C."/>
            <person name="Birren B."/>
        </authorList>
    </citation>
    <scope>NUCLEOTIDE SEQUENCE [LARGE SCALE GENOMIC DNA]</scope>
    <source>
        <strain evidence="2 3">ATCC 51230</strain>
    </source>
</reference>
<evidence type="ECO:0000313" key="3">
    <source>
        <dbReference type="Proteomes" id="UP000009887"/>
    </source>
</evidence>
<name>K9DAP0_SPHYA</name>
<evidence type="ECO:0000256" key="1">
    <source>
        <dbReference type="SAM" id="MobiDB-lite"/>
    </source>
</evidence>
<dbReference type="AlphaFoldDB" id="K9DAP0"/>
<sequence>MPRKKAATKAEPELARGTKIANLRASGRLIDKVEKGGERVMLNVRSTGNNQTTREPLEGMTDQQLTMRLADAMGTTSPEFIDATLVNLLTVFDAPTDRRATREINAALAVLDGMKPENEVEAMLVTQMVATNDAAMKCLAAISKGLHPEMWGNMSVKLLRTFTGQAEALAKLRRKGEQTVRVVHVHPGGQAVVGDVHNHSGQGRRGQHSENGGQSDAADNANEREALPSPNPIGEAVPIPSSGRQEAVPNARRDQPRRPDR</sequence>
<gene>
    <name evidence="2" type="ORF">HMPREF9718_02133</name>
</gene>
<comment type="caution">
    <text evidence="2">The sequence shown here is derived from an EMBL/GenBank/DDBJ whole genome shotgun (WGS) entry which is preliminary data.</text>
</comment>
<feature type="region of interest" description="Disordered" evidence="1">
    <location>
        <begin position="187"/>
        <end position="261"/>
    </location>
</feature>
<proteinExistence type="predicted"/>
<dbReference type="Proteomes" id="UP000009887">
    <property type="component" value="Unassembled WGS sequence"/>
</dbReference>
<accession>K9DAP0</accession>
<keyword evidence="3" id="KW-1185">Reference proteome</keyword>
<organism evidence="2 3">
    <name type="scientific">Sphingobium yanoikuyae ATCC 51230</name>
    <dbReference type="NCBI Taxonomy" id="883163"/>
    <lineage>
        <taxon>Bacteria</taxon>
        <taxon>Pseudomonadati</taxon>
        <taxon>Pseudomonadota</taxon>
        <taxon>Alphaproteobacteria</taxon>
        <taxon>Sphingomonadales</taxon>
        <taxon>Sphingomonadaceae</taxon>
        <taxon>Sphingobium</taxon>
    </lineage>
</organism>
<dbReference type="EMBL" id="AGZU01000008">
    <property type="protein sequence ID" value="EKU74605.1"/>
    <property type="molecule type" value="Genomic_DNA"/>
</dbReference>
<protein>
    <submittedName>
        <fullName evidence="2">Uncharacterized protein</fullName>
    </submittedName>
</protein>